<comment type="caution">
    <text evidence="5">The sequence shown here is derived from an EMBL/GenBank/DDBJ whole genome shotgun (WGS) entry which is preliminary data.</text>
</comment>
<dbReference type="Pfam" id="PF00076">
    <property type="entry name" value="RRM_1"/>
    <property type="match status" value="1"/>
</dbReference>
<feature type="non-terminal residue" evidence="5">
    <location>
        <position position="1"/>
    </location>
</feature>
<organism evidence="5 6">
    <name type="scientific">Leptotrombidium deliense</name>
    <dbReference type="NCBI Taxonomy" id="299467"/>
    <lineage>
        <taxon>Eukaryota</taxon>
        <taxon>Metazoa</taxon>
        <taxon>Ecdysozoa</taxon>
        <taxon>Arthropoda</taxon>
        <taxon>Chelicerata</taxon>
        <taxon>Arachnida</taxon>
        <taxon>Acari</taxon>
        <taxon>Acariformes</taxon>
        <taxon>Trombidiformes</taxon>
        <taxon>Prostigmata</taxon>
        <taxon>Anystina</taxon>
        <taxon>Parasitengona</taxon>
        <taxon>Trombiculoidea</taxon>
        <taxon>Trombiculidae</taxon>
        <taxon>Leptotrombidium</taxon>
    </lineage>
</organism>
<dbReference type="PROSITE" id="PS50102">
    <property type="entry name" value="RRM"/>
    <property type="match status" value="1"/>
</dbReference>
<dbReference type="Proteomes" id="UP000288716">
    <property type="component" value="Unassembled WGS sequence"/>
</dbReference>
<reference evidence="5 6" key="1">
    <citation type="journal article" date="2018" name="Gigascience">
        <title>Genomes of trombidid mites reveal novel predicted allergens and laterally-transferred genes associated with secondary metabolism.</title>
        <authorList>
            <person name="Dong X."/>
            <person name="Chaisiri K."/>
            <person name="Xia D."/>
            <person name="Armstrong S.D."/>
            <person name="Fang Y."/>
            <person name="Donnelly M.J."/>
            <person name="Kadowaki T."/>
            <person name="McGarry J.W."/>
            <person name="Darby A.C."/>
            <person name="Makepeace B.L."/>
        </authorList>
    </citation>
    <scope>NUCLEOTIDE SEQUENCE [LARGE SCALE GENOMIC DNA]</scope>
    <source>
        <strain evidence="5">UoL-UT</strain>
    </source>
</reference>
<evidence type="ECO:0000256" key="2">
    <source>
        <dbReference type="PROSITE-ProRule" id="PRU00176"/>
    </source>
</evidence>
<keyword evidence="6" id="KW-1185">Reference proteome</keyword>
<dbReference type="OrthoDB" id="267048at2759"/>
<evidence type="ECO:0000259" key="4">
    <source>
        <dbReference type="PROSITE" id="PS50102"/>
    </source>
</evidence>
<evidence type="ECO:0000256" key="1">
    <source>
        <dbReference type="ARBA" id="ARBA00022884"/>
    </source>
</evidence>
<dbReference type="Gene3D" id="3.30.70.330">
    <property type="match status" value="1"/>
</dbReference>
<dbReference type="SMART" id="SM00360">
    <property type="entry name" value="RRM"/>
    <property type="match status" value="1"/>
</dbReference>
<dbReference type="VEuPathDB" id="VectorBase:LDEU012568"/>
<dbReference type="GO" id="GO:0003723">
    <property type="term" value="F:RNA binding"/>
    <property type="evidence" value="ECO:0007669"/>
    <property type="project" value="UniProtKB-UniRule"/>
</dbReference>
<keyword evidence="3" id="KW-1133">Transmembrane helix</keyword>
<evidence type="ECO:0000256" key="3">
    <source>
        <dbReference type="SAM" id="Phobius"/>
    </source>
</evidence>
<accession>A0A443RVT3</accession>
<protein>
    <recommendedName>
        <fullName evidence="4">RRM domain-containing protein</fullName>
    </recommendedName>
</protein>
<dbReference type="SUPFAM" id="SSF54928">
    <property type="entry name" value="RNA-binding domain, RBD"/>
    <property type="match status" value="1"/>
</dbReference>
<keyword evidence="3" id="KW-0472">Membrane</keyword>
<proteinExistence type="predicted"/>
<evidence type="ECO:0000313" key="6">
    <source>
        <dbReference type="Proteomes" id="UP000288716"/>
    </source>
</evidence>
<keyword evidence="1 2" id="KW-0694">RNA-binding</keyword>
<dbReference type="InterPro" id="IPR000504">
    <property type="entry name" value="RRM_dom"/>
</dbReference>
<dbReference type="InterPro" id="IPR035979">
    <property type="entry name" value="RBD_domain_sf"/>
</dbReference>
<dbReference type="EMBL" id="NCKV01025761">
    <property type="protein sequence ID" value="RWS19472.1"/>
    <property type="molecule type" value="Genomic_DNA"/>
</dbReference>
<sequence>NTSELNSESNSMRDNRGDRMKLFDKLMLLYVLIRAIIAYVKMSLFEMPSGKTMDIRFCVDNEIEEHKEFECKDRENPSEGCSTDCLSNGVSDLKIDDRLECSNEINNVVEKEIKTEEFIVNIYDFKNDIQNEEQLKSLFEKFGEIKWAKISKQEVVTKAEETCSGDYGCVSFVNESDAKAAQREMNGHVLLSGNSMRVELRIFEAK</sequence>
<gene>
    <name evidence="5" type="ORF">B4U80_12291</name>
</gene>
<name>A0A443RVT3_9ACAR</name>
<feature type="transmembrane region" description="Helical" evidence="3">
    <location>
        <begin position="22"/>
        <end position="40"/>
    </location>
</feature>
<dbReference type="AlphaFoldDB" id="A0A443RVT3"/>
<dbReference type="InterPro" id="IPR012677">
    <property type="entry name" value="Nucleotide-bd_a/b_plait_sf"/>
</dbReference>
<evidence type="ECO:0000313" key="5">
    <source>
        <dbReference type="EMBL" id="RWS19472.1"/>
    </source>
</evidence>
<feature type="domain" description="RRM" evidence="4">
    <location>
        <begin position="115"/>
        <end position="199"/>
    </location>
</feature>
<keyword evidence="3" id="KW-0812">Transmembrane</keyword>